<dbReference type="Pfam" id="PF00583">
    <property type="entry name" value="Acetyltransf_1"/>
    <property type="match status" value="1"/>
</dbReference>
<evidence type="ECO:0000313" key="3">
    <source>
        <dbReference type="EMBL" id="SFG94733.1"/>
    </source>
</evidence>
<dbReference type="Gene3D" id="3.40.630.30">
    <property type="match status" value="1"/>
</dbReference>
<gene>
    <name evidence="2" type="ORF">FHR37_001669</name>
    <name evidence="3" type="ORF">SAMN05421678_11025</name>
</gene>
<evidence type="ECO:0000313" key="5">
    <source>
        <dbReference type="Proteomes" id="UP000533017"/>
    </source>
</evidence>
<organism evidence="3 4">
    <name type="scientific">Actinopolymorpha cephalotaxi</name>
    <dbReference type="NCBI Taxonomy" id="504797"/>
    <lineage>
        <taxon>Bacteria</taxon>
        <taxon>Bacillati</taxon>
        <taxon>Actinomycetota</taxon>
        <taxon>Actinomycetes</taxon>
        <taxon>Propionibacteriales</taxon>
        <taxon>Actinopolymorphaceae</taxon>
        <taxon>Actinopolymorpha</taxon>
    </lineage>
</organism>
<dbReference type="Proteomes" id="UP000199052">
    <property type="component" value="Unassembled WGS sequence"/>
</dbReference>
<reference evidence="2 5" key="2">
    <citation type="submission" date="2020-07" db="EMBL/GenBank/DDBJ databases">
        <title>Sequencing the genomes of 1000 actinobacteria strains.</title>
        <authorList>
            <person name="Klenk H.-P."/>
        </authorList>
    </citation>
    <scope>NUCLEOTIDE SEQUENCE [LARGE SCALE GENOMIC DNA]</scope>
    <source>
        <strain evidence="2 5">DSM 45117</strain>
    </source>
</reference>
<dbReference type="SUPFAM" id="SSF55729">
    <property type="entry name" value="Acyl-CoA N-acyltransferases (Nat)"/>
    <property type="match status" value="1"/>
</dbReference>
<reference evidence="3 4" key="1">
    <citation type="submission" date="2016-10" db="EMBL/GenBank/DDBJ databases">
        <authorList>
            <person name="de Groot N.N."/>
        </authorList>
    </citation>
    <scope>NUCLEOTIDE SEQUENCE [LARGE SCALE GENOMIC DNA]</scope>
    <source>
        <strain evidence="3 4">CPCC 202808</strain>
    </source>
</reference>
<keyword evidence="5" id="KW-1185">Reference proteome</keyword>
<dbReference type="Proteomes" id="UP000533017">
    <property type="component" value="Unassembled WGS sequence"/>
</dbReference>
<evidence type="ECO:0000313" key="2">
    <source>
        <dbReference type="EMBL" id="NYH82818.1"/>
    </source>
</evidence>
<accession>A0A1I2W045</accession>
<dbReference type="EMBL" id="FOOI01000010">
    <property type="protein sequence ID" value="SFG94733.1"/>
    <property type="molecule type" value="Genomic_DNA"/>
</dbReference>
<name>A0A1I2W045_9ACTN</name>
<dbReference type="GO" id="GO:0016747">
    <property type="term" value="F:acyltransferase activity, transferring groups other than amino-acyl groups"/>
    <property type="evidence" value="ECO:0007669"/>
    <property type="project" value="InterPro"/>
</dbReference>
<dbReference type="EMBL" id="JACBZA010000001">
    <property type="protein sequence ID" value="NYH82818.1"/>
    <property type="molecule type" value="Genomic_DNA"/>
</dbReference>
<proteinExistence type="predicted"/>
<dbReference type="STRING" id="504797.SAMN05421678_11025"/>
<dbReference type="AlphaFoldDB" id="A0A1I2W045"/>
<dbReference type="InterPro" id="IPR016181">
    <property type="entry name" value="Acyl_CoA_acyltransferase"/>
</dbReference>
<dbReference type="RefSeq" id="WP_092884671.1">
    <property type="nucleotide sequence ID" value="NZ_FOOI01000010.1"/>
</dbReference>
<protein>
    <submittedName>
        <fullName evidence="2 3">Acetyltransferase</fullName>
    </submittedName>
</protein>
<dbReference type="InterPro" id="IPR000182">
    <property type="entry name" value="GNAT_dom"/>
</dbReference>
<evidence type="ECO:0000313" key="4">
    <source>
        <dbReference type="Proteomes" id="UP000199052"/>
    </source>
</evidence>
<keyword evidence="3" id="KW-0808">Transferase</keyword>
<sequence length="162" mass="18324">MNDAVRLVRVTEAHKSVLANLLQLYLYDFSSLRDVELSTHGTYPYRYLDHYFVEAGREPLFILVGDRLAGFALVRHEGGTNVVAEFFVVAKHRRSGVGRSAAHAMFRRYPGKWSLDYYDGNDAARRFWPDVVRAVATGEVGRRQFGPPETDLPATQLTFTVG</sequence>
<evidence type="ECO:0000259" key="1">
    <source>
        <dbReference type="PROSITE" id="PS51186"/>
    </source>
</evidence>
<dbReference type="OrthoDB" id="3627178at2"/>
<feature type="domain" description="N-acetyltransferase" evidence="1">
    <location>
        <begin position="19"/>
        <end position="162"/>
    </location>
</feature>
<dbReference type="PROSITE" id="PS51186">
    <property type="entry name" value="GNAT"/>
    <property type="match status" value="1"/>
</dbReference>